<evidence type="ECO:0000256" key="1">
    <source>
        <dbReference type="SAM" id="MobiDB-lite"/>
    </source>
</evidence>
<organism evidence="2 3">
    <name type="scientific">Halosegnis longus</name>
    <dbReference type="NCBI Taxonomy" id="2216012"/>
    <lineage>
        <taxon>Archaea</taxon>
        <taxon>Methanobacteriati</taxon>
        <taxon>Methanobacteriota</taxon>
        <taxon>Stenosarchaea group</taxon>
        <taxon>Halobacteria</taxon>
        <taxon>Halobacteriales</taxon>
        <taxon>Natronomonadaceae</taxon>
        <taxon>Halosegnis</taxon>
    </lineage>
</organism>
<keyword evidence="3" id="KW-1185">Reference proteome</keyword>
<gene>
    <name evidence="2" type="ORF">Nmn1133_01270</name>
</gene>
<dbReference type="Proteomes" id="UP000270581">
    <property type="component" value="Unassembled WGS sequence"/>
</dbReference>
<dbReference type="RefSeq" id="WP_075937728.1">
    <property type="nucleotide sequence ID" value="NZ_BDJH01000002.1"/>
</dbReference>
<reference evidence="2 3" key="1">
    <citation type="submission" date="2018-11" db="EMBL/GenBank/DDBJ databases">
        <title>Genome sequences of Natronomonas sp. CBA1133.</title>
        <authorList>
            <person name="Roh S.W."/>
            <person name="Cha I.-T."/>
        </authorList>
    </citation>
    <scope>NUCLEOTIDE SEQUENCE [LARGE SCALE GENOMIC DNA]</scope>
    <source>
        <strain evidence="2 3">CBA1133</strain>
    </source>
</reference>
<dbReference type="Pfam" id="PF23424">
    <property type="entry name" value="DUF7112"/>
    <property type="match status" value="1"/>
</dbReference>
<protein>
    <submittedName>
        <fullName evidence="2">Uncharacterized protein</fullName>
    </submittedName>
</protein>
<comment type="caution">
    <text evidence="2">The sequence shown here is derived from an EMBL/GenBank/DDBJ whole genome shotgun (WGS) entry which is preliminary data.</text>
</comment>
<sequence length="145" mass="16028">MADSVPSDAVNSVRATLARAGRTDRPKVTVPDEETDRFPEFEVVRIGTGDSTYFARVELAIDDTMELRGLYDNARLAKEGDGENHLPAWADDNNLDFGRTVHLDIVDEGFFYGLRAPGERVVYRVPDRPDDGLADIAEGIEEGSQ</sequence>
<feature type="region of interest" description="Disordered" evidence="1">
    <location>
        <begin position="1"/>
        <end position="33"/>
    </location>
</feature>
<proteinExistence type="predicted"/>
<dbReference type="EMBL" id="RJJC01000001">
    <property type="protein sequence ID" value="RNJ25453.1"/>
    <property type="molecule type" value="Genomic_DNA"/>
</dbReference>
<accession>A0AAJ4R6R2</accession>
<evidence type="ECO:0000313" key="3">
    <source>
        <dbReference type="Proteomes" id="UP000270581"/>
    </source>
</evidence>
<evidence type="ECO:0000313" key="2">
    <source>
        <dbReference type="EMBL" id="RNJ25453.1"/>
    </source>
</evidence>
<dbReference type="InterPro" id="IPR055536">
    <property type="entry name" value="DUF7112"/>
</dbReference>
<dbReference type="AlphaFoldDB" id="A0AAJ4R6R2"/>
<name>A0AAJ4R6R2_9EURY</name>